<feature type="compositionally biased region" description="Acidic residues" evidence="1">
    <location>
        <begin position="11"/>
        <end position="28"/>
    </location>
</feature>
<comment type="caution">
    <text evidence="2">The sequence shown here is derived from an EMBL/GenBank/DDBJ whole genome shotgun (WGS) entry which is preliminary data.</text>
</comment>
<evidence type="ECO:0000313" key="3">
    <source>
        <dbReference type="Proteomes" id="UP000777438"/>
    </source>
</evidence>
<keyword evidence="3" id="KW-1185">Reference proteome</keyword>
<accession>A0A9P9ALS0</accession>
<dbReference type="InterPro" id="IPR025204">
    <property type="entry name" value="CENP-L"/>
</dbReference>
<sequence length="395" mass="43496">MARLSGVGPEESFELADSDNNDDQDSEDSPPFFNTTFSTHRVSPLHVGPEGLTEDRLEIIAHRLRDTLVGDVVRGVQVGLQATETPMGQVGPLKAVRVRWFQATTLLGDIDEESSTSDQNRRGLWIDVRHENASYAGLLLPGLVTSGTQSNESQGSFLHLPLLLLRMPLPLKNVIMDWLATAFDCRVSRLTLGTQTILGVWESWIETAGFRNNGPDFTLSLAFNAPLPPGGDASKDDPKEEAVHEAAPGLKSIDVTIPPLDLRRFARVGTHLPPLQSNTSNPWDNDLSQRRRLAGGNSDDGWAWLANKDTTAHPFTAALGRYLDYHLALNLFHPSTRVIQISCGGFVLGQTRLKILKVGEMSEGLSRAAWAFVQHLGDRIKGDQLPRHFSTKFNE</sequence>
<name>A0A9P9ALS0_9HYPO</name>
<proteinExistence type="predicted"/>
<feature type="region of interest" description="Disordered" evidence="1">
    <location>
        <begin position="1"/>
        <end position="35"/>
    </location>
</feature>
<dbReference type="AlphaFoldDB" id="A0A9P9ALS0"/>
<protein>
    <submittedName>
        <fullName evidence="2">Kinetochore complex Sim4 subunit Fta1-domain-containing protein</fullName>
    </submittedName>
</protein>
<dbReference type="OrthoDB" id="8864979at2759"/>
<dbReference type="EMBL" id="JAGPYM010000011">
    <property type="protein sequence ID" value="KAH6889297.1"/>
    <property type="molecule type" value="Genomic_DNA"/>
</dbReference>
<dbReference type="Proteomes" id="UP000777438">
    <property type="component" value="Unassembled WGS sequence"/>
</dbReference>
<evidence type="ECO:0000313" key="2">
    <source>
        <dbReference type="EMBL" id="KAH6889297.1"/>
    </source>
</evidence>
<dbReference type="Pfam" id="PF13092">
    <property type="entry name" value="CENP-L"/>
    <property type="match status" value="1"/>
</dbReference>
<gene>
    <name evidence="2" type="ORF">B0T10DRAFT_49714</name>
</gene>
<evidence type="ECO:0000256" key="1">
    <source>
        <dbReference type="SAM" id="MobiDB-lite"/>
    </source>
</evidence>
<organism evidence="2 3">
    <name type="scientific">Thelonectria olida</name>
    <dbReference type="NCBI Taxonomy" id="1576542"/>
    <lineage>
        <taxon>Eukaryota</taxon>
        <taxon>Fungi</taxon>
        <taxon>Dikarya</taxon>
        <taxon>Ascomycota</taxon>
        <taxon>Pezizomycotina</taxon>
        <taxon>Sordariomycetes</taxon>
        <taxon>Hypocreomycetidae</taxon>
        <taxon>Hypocreales</taxon>
        <taxon>Nectriaceae</taxon>
        <taxon>Thelonectria</taxon>
    </lineage>
</organism>
<reference evidence="2 3" key="1">
    <citation type="journal article" date="2021" name="Nat. Commun.">
        <title>Genetic determinants of endophytism in the Arabidopsis root mycobiome.</title>
        <authorList>
            <person name="Mesny F."/>
            <person name="Miyauchi S."/>
            <person name="Thiergart T."/>
            <person name="Pickel B."/>
            <person name="Atanasova L."/>
            <person name="Karlsson M."/>
            <person name="Huettel B."/>
            <person name="Barry K.W."/>
            <person name="Haridas S."/>
            <person name="Chen C."/>
            <person name="Bauer D."/>
            <person name="Andreopoulos W."/>
            <person name="Pangilinan J."/>
            <person name="LaButti K."/>
            <person name="Riley R."/>
            <person name="Lipzen A."/>
            <person name="Clum A."/>
            <person name="Drula E."/>
            <person name="Henrissat B."/>
            <person name="Kohler A."/>
            <person name="Grigoriev I.V."/>
            <person name="Martin F.M."/>
            <person name="Hacquard S."/>
        </authorList>
    </citation>
    <scope>NUCLEOTIDE SEQUENCE [LARGE SCALE GENOMIC DNA]</scope>
    <source>
        <strain evidence="2 3">MPI-CAGE-CH-0241</strain>
    </source>
</reference>